<name>A0ABU0AVL1_9FIRM</name>
<protein>
    <submittedName>
        <fullName evidence="3">Diketogulonate reductase-like aldo/keto reductase</fullName>
    </submittedName>
</protein>
<dbReference type="PIRSF" id="PIRSF000097">
    <property type="entry name" value="AKR"/>
    <property type="match status" value="1"/>
</dbReference>
<dbReference type="Gene3D" id="3.20.20.100">
    <property type="entry name" value="NADP-dependent oxidoreductase domain"/>
    <property type="match status" value="1"/>
</dbReference>
<dbReference type="Pfam" id="PF00248">
    <property type="entry name" value="Aldo_ket_red"/>
    <property type="match status" value="1"/>
</dbReference>
<dbReference type="EMBL" id="JAUSTN010000002">
    <property type="protein sequence ID" value="MDQ0274488.1"/>
    <property type="molecule type" value="Genomic_DNA"/>
</dbReference>
<feature type="compositionally biased region" description="Basic and acidic residues" evidence="1">
    <location>
        <begin position="254"/>
        <end position="263"/>
    </location>
</feature>
<comment type="caution">
    <text evidence="3">The sequence shown here is derived from an EMBL/GenBank/DDBJ whole genome shotgun (WGS) entry which is preliminary data.</text>
</comment>
<feature type="region of interest" description="Disordered" evidence="1">
    <location>
        <begin position="254"/>
        <end position="284"/>
    </location>
</feature>
<evidence type="ECO:0000313" key="3">
    <source>
        <dbReference type="EMBL" id="MDQ0274488.1"/>
    </source>
</evidence>
<evidence type="ECO:0000259" key="2">
    <source>
        <dbReference type="Pfam" id="PF00248"/>
    </source>
</evidence>
<dbReference type="SUPFAM" id="SSF51430">
    <property type="entry name" value="NAD(P)-linked oxidoreductase"/>
    <property type="match status" value="1"/>
</dbReference>
<gene>
    <name evidence="3" type="ORF">J2S72_000496</name>
</gene>
<proteinExistence type="predicted"/>
<accession>A0ABU0AVL1</accession>
<dbReference type="Proteomes" id="UP001236559">
    <property type="component" value="Unassembled WGS sequence"/>
</dbReference>
<dbReference type="InterPro" id="IPR036812">
    <property type="entry name" value="NAD(P)_OxRdtase_dom_sf"/>
</dbReference>
<reference evidence="3 4" key="1">
    <citation type="submission" date="2023-07" db="EMBL/GenBank/DDBJ databases">
        <title>Genomic Encyclopedia of Type Strains, Phase IV (KMG-IV): sequencing the most valuable type-strain genomes for metagenomic binning, comparative biology and taxonomic classification.</title>
        <authorList>
            <person name="Goeker M."/>
        </authorList>
    </citation>
    <scope>NUCLEOTIDE SEQUENCE [LARGE SCALE GENOMIC DNA]</scope>
    <source>
        <strain evidence="3 4">DSM 22616</strain>
    </source>
</reference>
<dbReference type="PANTHER" id="PTHR43827:SF14">
    <property type="entry name" value="NADP-DEPENDENT OXIDOREDUCTASE DOMAIN-CONTAINING PROTEIN"/>
    <property type="match status" value="1"/>
</dbReference>
<dbReference type="PRINTS" id="PR00069">
    <property type="entry name" value="ALDKETRDTASE"/>
</dbReference>
<feature type="domain" description="NADP-dependent oxidoreductase" evidence="2">
    <location>
        <begin position="16"/>
        <end position="257"/>
    </location>
</feature>
<organism evidence="3 4">
    <name type="scientific">Peptoniphilus koenoeneniae</name>
    <dbReference type="NCBI Taxonomy" id="507751"/>
    <lineage>
        <taxon>Bacteria</taxon>
        <taxon>Bacillati</taxon>
        <taxon>Bacillota</taxon>
        <taxon>Tissierellia</taxon>
        <taxon>Tissierellales</taxon>
        <taxon>Peptoniphilaceae</taxon>
        <taxon>Peptoniphilus</taxon>
    </lineage>
</organism>
<keyword evidence="4" id="KW-1185">Reference proteome</keyword>
<evidence type="ECO:0000313" key="4">
    <source>
        <dbReference type="Proteomes" id="UP001236559"/>
    </source>
</evidence>
<dbReference type="InterPro" id="IPR023210">
    <property type="entry name" value="NADP_OxRdtase_dom"/>
</dbReference>
<dbReference type="CDD" id="cd19071">
    <property type="entry name" value="AKR_AKR1-5-like"/>
    <property type="match status" value="1"/>
</dbReference>
<dbReference type="InterPro" id="IPR020471">
    <property type="entry name" value="AKR"/>
</dbReference>
<evidence type="ECO:0000256" key="1">
    <source>
        <dbReference type="SAM" id="MobiDB-lite"/>
    </source>
</evidence>
<sequence>MEYIKSESGQDFPMVGFGTFKMKDPEILEKMIDGAYKIGYRFFDTAWVYKNEGMIGNILENLKIRKNIALATKIWPKDFKKDDTKMSIERSLKDLKTDYLDVMYLHWPGDFSDQAWKVMEDYYEQGIIKNISVSNFTQKHLEKLSLSANIKPMLDQIELHPYLQLNELVDYLKKNKIIPLAWSPLSRGNSSLLNDQVLEKIGKKYNKTSAQIALKFNIERGVIVIPKTNHIERAKENFDLFDFSLTKEEMDQIKKIDKNERSGGDPNDDEYLRNTQYSDRWKEV</sequence>
<dbReference type="RefSeq" id="WP_307494923.1">
    <property type="nucleotide sequence ID" value="NZ_JAUSTN010000002.1"/>
</dbReference>
<dbReference type="PANTHER" id="PTHR43827">
    <property type="entry name" value="2,5-DIKETO-D-GLUCONIC ACID REDUCTASE"/>
    <property type="match status" value="1"/>
</dbReference>